<protein>
    <submittedName>
        <fullName evidence="3">Putative smt3/sumo-activating complex aos1/rad31 component</fullName>
    </submittedName>
</protein>
<proteinExistence type="evidence at transcript level"/>
<dbReference type="GO" id="GO:0016925">
    <property type="term" value="P:protein sumoylation"/>
    <property type="evidence" value="ECO:0007669"/>
    <property type="project" value="TreeGrafter"/>
</dbReference>
<dbReference type="Pfam" id="PF00899">
    <property type="entry name" value="ThiF"/>
    <property type="match status" value="1"/>
</dbReference>
<dbReference type="InterPro" id="IPR045886">
    <property type="entry name" value="ThiF/MoeB/HesA"/>
</dbReference>
<feature type="domain" description="THIF-type NAD/FAD binding fold" evidence="2">
    <location>
        <begin position="18"/>
        <end position="327"/>
    </location>
</feature>
<dbReference type="GO" id="GO:0005737">
    <property type="term" value="C:cytoplasm"/>
    <property type="evidence" value="ECO:0007669"/>
    <property type="project" value="TreeGrafter"/>
</dbReference>
<evidence type="ECO:0000313" key="3">
    <source>
        <dbReference type="EMBL" id="JAP72237.1"/>
    </source>
</evidence>
<dbReference type="InterPro" id="IPR035985">
    <property type="entry name" value="Ubiquitin-activating_enz"/>
</dbReference>
<evidence type="ECO:0000259" key="2">
    <source>
        <dbReference type="Pfam" id="PF00899"/>
    </source>
</evidence>
<dbReference type="GO" id="GO:0031510">
    <property type="term" value="C:SUMO activating enzyme complex"/>
    <property type="evidence" value="ECO:0007669"/>
    <property type="project" value="TreeGrafter"/>
</dbReference>
<dbReference type="GO" id="GO:0019948">
    <property type="term" value="F:SUMO activating enzyme activity"/>
    <property type="evidence" value="ECO:0007669"/>
    <property type="project" value="TreeGrafter"/>
</dbReference>
<accession>A0A131Y037</accession>
<comment type="similarity">
    <text evidence="1">Belongs to the ubiquitin-activating E1 family.</text>
</comment>
<dbReference type="PANTHER" id="PTHR10953">
    <property type="entry name" value="UBIQUITIN-ACTIVATING ENZYME E1"/>
    <property type="match status" value="1"/>
</dbReference>
<evidence type="ECO:0000256" key="1">
    <source>
        <dbReference type="ARBA" id="ARBA00005673"/>
    </source>
</evidence>
<sequence>MGEETLRTELSEEEANLYDRQIRLWGLESQKRLRSTRILVAGLNGLGAEVAKSLVLAGVKSITLLDHRNVSADDFSSQFMVQRTDIGKNRAHSSKAYAQSLNPMVEVQSEEGSLTDLDEAYLGRFDIVCCAETPSTEAVVRLNAACRALGVKFYCGHVWGLFGYFFSDLVEHSYTQELPFFAVKKANDSDPGAAKKPKMDDGTSNLIQKTVSCVPLGRALQVRAGKAGAGLDKKTSPLFLLLHVLLRFHDEEGRAPTESDQERLLCLWDAVAKELAVEKERLADDRLQLISRELCATCAVVGGVLAQDMIKVASCRDPPLKNFFLFDGIECCGLVENIGR</sequence>
<dbReference type="Gene3D" id="3.40.50.720">
    <property type="entry name" value="NAD(P)-binding Rossmann-like Domain"/>
    <property type="match status" value="1"/>
</dbReference>
<dbReference type="SUPFAM" id="SSF69572">
    <property type="entry name" value="Activating enzymes of the ubiquitin-like proteins"/>
    <property type="match status" value="1"/>
</dbReference>
<organism evidence="3">
    <name type="scientific">Ixodes ricinus</name>
    <name type="common">Common tick</name>
    <name type="synonym">Acarus ricinus</name>
    <dbReference type="NCBI Taxonomy" id="34613"/>
    <lineage>
        <taxon>Eukaryota</taxon>
        <taxon>Metazoa</taxon>
        <taxon>Ecdysozoa</taxon>
        <taxon>Arthropoda</taxon>
        <taxon>Chelicerata</taxon>
        <taxon>Arachnida</taxon>
        <taxon>Acari</taxon>
        <taxon>Parasitiformes</taxon>
        <taxon>Ixodida</taxon>
        <taxon>Ixodoidea</taxon>
        <taxon>Ixodidae</taxon>
        <taxon>Ixodinae</taxon>
        <taxon>Ixodes</taxon>
    </lineage>
</organism>
<dbReference type="InterPro" id="IPR000594">
    <property type="entry name" value="ThiF_NAD_FAD-bd"/>
</dbReference>
<reference evidence="3" key="1">
    <citation type="submission" date="2016-02" db="EMBL/GenBank/DDBJ databases">
        <title>RNAseq analyses of the midgut from blood- or serum-fed Ixodes ricinus ticks.</title>
        <authorList>
            <person name="Perner J."/>
            <person name="Provaznik J."/>
            <person name="Schrenkova J."/>
            <person name="Urbanova V."/>
            <person name="Ribeiro J.M."/>
            <person name="Kopacek P."/>
        </authorList>
    </citation>
    <scope>NUCLEOTIDE SEQUENCE</scope>
    <source>
        <tissue evidence="3">Gut</tissue>
    </source>
</reference>
<dbReference type="EMBL" id="GEFM01003559">
    <property type="protein sequence ID" value="JAP72237.1"/>
    <property type="molecule type" value="mRNA"/>
</dbReference>
<dbReference type="PANTHER" id="PTHR10953:SF162">
    <property type="entry name" value="SUMO-ACTIVATING ENZYME SUBUNIT 1"/>
    <property type="match status" value="1"/>
</dbReference>
<name>A0A131Y037_IXORI</name>
<dbReference type="AlphaFoldDB" id="A0A131Y037"/>